<keyword evidence="2" id="KW-1185">Reference proteome</keyword>
<dbReference type="Proteomes" id="UP000095287">
    <property type="component" value="Unplaced"/>
</dbReference>
<name>A0A1I7Y542_9BILA</name>
<reference evidence="3" key="1">
    <citation type="submission" date="2016-11" db="UniProtKB">
        <authorList>
            <consortium name="WormBaseParasite"/>
        </authorList>
    </citation>
    <scope>IDENTIFICATION</scope>
</reference>
<dbReference type="AlphaFoldDB" id="A0A1I7Y542"/>
<evidence type="ECO:0000256" key="1">
    <source>
        <dbReference type="SAM" id="MobiDB-lite"/>
    </source>
</evidence>
<organism evidence="2 3">
    <name type="scientific">Steinernema glaseri</name>
    <dbReference type="NCBI Taxonomy" id="37863"/>
    <lineage>
        <taxon>Eukaryota</taxon>
        <taxon>Metazoa</taxon>
        <taxon>Ecdysozoa</taxon>
        <taxon>Nematoda</taxon>
        <taxon>Chromadorea</taxon>
        <taxon>Rhabditida</taxon>
        <taxon>Tylenchina</taxon>
        <taxon>Panagrolaimomorpha</taxon>
        <taxon>Strongyloidoidea</taxon>
        <taxon>Steinernematidae</taxon>
        <taxon>Steinernema</taxon>
    </lineage>
</organism>
<evidence type="ECO:0000313" key="3">
    <source>
        <dbReference type="WBParaSite" id="L893_g12826.t1"/>
    </source>
</evidence>
<protein>
    <submittedName>
        <fullName evidence="3">Uncharacterized protein</fullName>
    </submittedName>
</protein>
<sequence length="93" mass="10561">MVPDPTRTRNTIGSGTRKKPETKNQKNPIFVLYPKQDGLGTGPETRKFRVSDPNPVRNPDPTRKTPTRPTSDFNIFWAQDQEAPIDVNFHSVN</sequence>
<proteinExistence type="predicted"/>
<evidence type="ECO:0000313" key="2">
    <source>
        <dbReference type="Proteomes" id="UP000095287"/>
    </source>
</evidence>
<dbReference type="WBParaSite" id="L893_g12826.t1">
    <property type="protein sequence ID" value="L893_g12826.t1"/>
    <property type="gene ID" value="L893_g12826"/>
</dbReference>
<accession>A0A1I7Y542</accession>
<feature type="region of interest" description="Disordered" evidence="1">
    <location>
        <begin position="1"/>
        <end position="71"/>
    </location>
</feature>